<dbReference type="Proteomes" id="UP000887574">
    <property type="component" value="Unplaced"/>
</dbReference>
<reference evidence="3" key="1">
    <citation type="submission" date="2022-11" db="UniProtKB">
        <authorList>
            <consortium name="WormBaseParasite"/>
        </authorList>
    </citation>
    <scope>IDENTIFICATION</scope>
</reference>
<feature type="compositionally biased region" description="Polar residues" evidence="1">
    <location>
        <begin position="102"/>
        <end position="111"/>
    </location>
</feature>
<name>A0A915ECF7_9BILA</name>
<feature type="region of interest" description="Disordered" evidence="1">
    <location>
        <begin position="1"/>
        <end position="41"/>
    </location>
</feature>
<evidence type="ECO:0000256" key="1">
    <source>
        <dbReference type="SAM" id="MobiDB-lite"/>
    </source>
</evidence>
<organism evidence="2 3">
    <name type="scientific">Ditylenchus dipsaci</name>
    <dbReference type="NCBI Taxonomy" id="166011"/>
    <lineage>
        <taxon>Eukaryota</taxon>
        <taxon>Metazoa</taxon>
        <taxon>Ecdysozoa</taxon>
        <taxon>Nematoda</taxon>
        <taxon>Chromadorea</taxon>
        <taxon>Rhabditida</taxon>
        <taxon>Tylenchina</taxon>
        <taxon>Tylenchomorpha</taxon>
        <taxon>Sphaerularioidea</taxon>
        <taxon>Anguinidae</taxon>
        <taxon>Anguininae</taxon>
        <taxon>Ditylenchus</taxon>
    </lineage>
</organism>
<dbReference type="WBParaSite" id="jg4865">
    <property type="protein sequence ID" value="jg4865"/>
    <property type="gene ID" value="jg4865"/>
</dbReference>
<evidence type="ECO:0000313" key="2">
    <source>
        <dbReference type="Proteomes" id="UP000887574"/>
    </source>
</evidence>
<evidence type="ECO:0000313" key="3">
    <source>
        <dbReference type="WBParaSite" id="jg4865"/>
    </source>
</evidence>
<feature type="compositionally biased region" description="Basic and acidic residues" evidence="1">
    <location>
        <begin position="89"/>
        <end position="98"/>
    </location>
</feature>
<protein>
    <submittedName>
        <fullName evidence="3">Uncharacterized protein</fullName>
    </submittedName>
</protein>
<proteinExistence type="predicted"/>
<keyword evidence="2" id="KW-1185">Reference proteome</keyword>
<dbReference type="AlphaFoldDB" id="A0A915ECF7"/>
<sequence length="120" mass="12932">MPGGYEDSYISPLNRPPYTIQASIPVSPRRKRSRNRTFREPSIPLQNYATAVCRWHGHGVPPKATGLASAVRLAATISSSTSCMAGQEDDNKQGDHPIKLASSHSLQQPAGTAQDCCTIV</sequence>
<feature type="region of interest" description="Disordered" evidence="1">
    <location>
        <begin position="81"/>
        <end position="111"/>
    </location>
</feature>
<accession>A0A915ECF7</accession>